<evidence type="ECO:0000256" key="1">
    <source>
        <dbReference type="SAM" id="Phobius"/>
    </source>
</evidence>
<dbReference type="SUPFAM" id="SSF49313">
    <property type="entry name" value="Cadherin-like"/>
    <property type="match status" value="1"/>
</dbReference>
<feature type="transmembrane region" description="Helical" evidence="1">
    <location>
        <begin position="146"/>
        <end position="168"/>
    </location>
</feature>
<dbReference type="InterPro" id="IPR006644">
    <property type="entry name" value="Cadg"/>
</dbReference>
<keyword evidence="1" id="KW-1133">Transmembrane helix</keyword>
<evidence type="ECO:0000313" key="3">
    <source>
        <dbReference type="EMBL" id="VEV95889.1"/>
    </source>
</evidence>
<dbReference type="InterPro" id="IPR015919">
    <property type="entry name" value="Cadherin-like_sf"/>
</dbReference>
<feature type="transmembrane region" description="Helical" evidence="1">
    <location>
        <begin position="34"/>
        <end position="55"/>
    </location>
</feature>
<dbReference type="InterPro" id="IPR013783">
    <property type="entry name" value="Ig-like_fold"/>
</dbReference>
<feature type="domain" description="Dystroglycan-type cadherin-like" evidence="2">
    <location>
        <begin position="189"/>
        <end position="286"/>
    </location>
</feature>
<keyword evidence="1" id="KW-0472">Membrane</keyword>
<feature type="transmembrane region" description="Helical" evidence="1">
    <location>
        <begin position="62"/>
        <end position="89"/>
    </location>
</feature>
<name>A0A653E129_9PSED</name>
<dbReference type="GO" id="GO:0016020">
    <property type="term" value="C:membrane"/>
    <property type="evidence" value="ECO:0007669"/>
    <property type="project" value="InterPro"/>
</dbReference>
<dbReference type="PANTHER" id="PTHR43596:SF1">
    <property type="entry name" value="ADP,ATP CARRIER PROTEIN"/>
    <property type="match status" value="1"/>
</dbReference>
<sequence length="288" mass="32569">MTRSRDNYLENRRSLGIVDLHQRQNYIGQVYAQFSFWVTAIALALQLFVVSRIFIHFDMPVAILVMPVLMTIGYFLGGFLPVFSFIYLLKVTDNSLDYSITNTVRQTLFLPVTHEEKFEGKTAIDTLFWRLGDLFQAGLIYASIHWLGWGIAQLMMFCAVLGVIWIVFSRLISTEYQRRIVEHPGEAPKLNAPFDEIPVMPGRELLFRIPSNTFTAADPSDCLHLSAKQADGSALPSWLNLHEKEALFRGVAPHALSPLSLKLTASDDAGLCAHNHFVLQPIDPTTHY</sequence>
<gene>
    <name evidence="3" type="ORF">PMYSY11_0842</name>
</gene>
<dbReference type="PANTHER" id="PTHR43596">
    <property type="entry name" value="ADP,ATP CARRIER PROTEIN"/>
    <property type="match status" value="1"/>
</dbReference>
<dbReference type="SMART" id="SM00736">
    <property type="entry name" value="CADG"/>
    <property type="match status" value="1"/>
</dbReference>
<dbReference type="GO" id="GO:0005509">
    <property type="term" value="F:calcium ion binding"/>
    <property type="evidence" value="ECO:0007669"/>
    <property type="project" value="InterPro"/>
</dbReference>
<accession>A0A653E129</accession>
<dbReference type="AlphaFoldDB" id="A0A653E129"/>
<dbReference type="Gene3D" id="2.60.40.10">
    <property type="entry name" value="Immunoglobulins"/>
    <property type="match status" value="1"/>
</dbReference>
<dbReference type="RefSeq" id="WP_150547642.1">
    <property type="nucleotide sequence ID" value="NZ_LR215729.2"/>
</dbReference>
<keyword evidence="1" id="KW-0812">Transmembrane</keyword>
<proteinExistence type="predicted"/>
<dbReference type="EMBL" id="LR215729">
    <property type="protein sequence ID" value="VEV95889.1"/>
    <property type="molecule type" value="Genomic_DNA"/>
</dbReference>
<reference evidence="3" key="1">
    <citation type="submission" date="2019-02" db="EMBL/GenBank/DDBJ databases">
        <authorList>
            <consortium name="Genoscope - CEA"/>
            <person name="William W."/>
        </authorList>
    </citation>
    <scope>NUCLEOTIDE SEQUENCE [LARGE SCALE GENOMIC DNA]</scope>
    <source>
        <strain evidence="3">YSy11</strain>
    </source>
</reference>
<organism evidence="3">
    <name type="scientific">Pseudomonas marincola</name>
    <dbReference type="NCBI Taxonomy" id="437900"/>
    <lineage>
        <taxon>Bacteria</taxon>
        <taxon>Pseudomonadati</taxon>
        <taxon>Pseudomonadota</taxon>
        <taxon>Gammaproteobacteria</taxon>
        <taxon>Pseudomonadales</taxon>
        <taxon>Pseudomonadaceae</taxon>
        <taxon>Pseudomonas</taxon>
    </lineage>
</organism>
<protein>
    <recommendedName>
        <fullName evidence="2">Dystroglycan-type cadherin-like domain-containing protein</fullName>
    </recommendedName>
</protein>
<evidence type="ECO:0000259" key="2">
    <source>
        <dbReference type="SMART" id="SM00736"/>
    </source>
</evidence>